<evidence type="ECO:0000259" key="1">
    <source>
        <dbReference type="Pfam" id="PF01370"/>
    </source>
</evidence>
<evidence type="ECO:0000313" key="3">
    <source>
        <dbReference type="Proteomes" id="UP000766570"/>
    </source>
</evidence>
<accession>A0ABS4WCA3</accession>
<protein>
    <submittedName>
        <fullName evidence="2">Nucleoside-diphosphate-sugar epimerase</fullName>
    </submittedName>
</protein>
<name>A0ABS4WCA3_9MICC</name>
<dbReference type="InterPro" id="IPR051783">
    <property type="entry name" value="NAD(P)-dependent_oxidoreduct"/>
</dbReference>
<dbReference type="InterPro" id="IPR001509">
    <property type="entry name" value="Epimerase_deHydtase"/>
</dbReference>
<proteinExistence type="predicted"/>
<gene>
    <name evidence="2" type="ORF">JOF46_001743</name>
</gene>
<keyword evidence="3" id="KW-1185">Reference proteome</keyword>
<dbReference type="PANTHER" id="PTHR48079:SF6">
    <property type="entry name" value="NAD(P)-BINDING DOMAIN-CONTAINING PROTEIN-RELATED"/>
    <property type="match status" value="1"/>
</dbReference>
<dbReference type="Proteomes" id="UP000766570">
    <property type="component" value="Unassembled WGS sequence"/>
</dbReference>
<comment type="caution">
    <text evidence="2">The sequence shown here is derived from an EMBL/GenBank/DDBJ whole genome shotgun (WGS) entry which is preliminary data.</text>
</comment>
<dbReference type="InterPro" id="IPR036291">
    <property type="entry name" value="NAD(P)-bd_dom_sf"/>
</dbReference>
<reference evidence="2 3" key="1">
    <citation type="submission" date="2021-03" db="EMBL/GenBank/DDBJ databases">
        <title>Sequencing the genomes of 1000 actinobacteria strains.</title>
        <authorList>
            <person name="Klenk H.-P."/>
        </authorList>
    </citation>
    <scope>NUCLEOTIDE SEQUENCE [LARGE SCALE GENOMIC DNA]</scope>
    <source>
        <strain evidence="2 3">DSM 15454</strain>
    </source>
</reference>
<dbReference type="Pfam" id="PF01370">
    <property type="entry name" value="Epimerase"/>
    <property type="match status" value="1"/>
</dbReference>
<dbReference type="PANTHER" id="PTHR48079">
    <property type="entry name" value="PROTEIN YEEZ"/>
    <property type="match status" value="1"/>
</dbReference>
<dbReference type="Gene3D" id="3.40.50.720">
    <property type="entry name" value="NAD(P)-binding Rossmann-like Domain"/>
    <property type="match status" value="1"/>
</dbReference>
<dbReference type="SUPFAM" id="SSF51735">
    <property type="entry name" value="NAD(P)-binding Rossmann-fold domains"/>
    <property type="match status" value="1"/>
</dbReference>
<dbReference type="EMBL" id="JAGIOE010000001">
    <property type="protein sequence ID" value="MBP2373831.1"/>
    <property type="molecule type" value="Genomic_DNA"/>
</dbReference>
<dbReference type="RefSeq" id="WP_209906957.1">
    <property type="nucleotide sequence ID" value="NZ_BAAAMI010000011.1"/>
</dbReference>
<feature type="domain" description="NAD-dependent epimerase/dehydratase" evidence="1">
    <location>
        <begin position="4"/>
        <end position="206"/>
    </location>
</feature>
<organism evidence="2 3">
    <name type="scientific">Paeniglutamicibacter psychrophenolicus</name>
    <dbReference type="NCBI Taxonomy" id="257454"/>
    <lineage>
        <taxon>Bacteria</taxon>
        <taxon>Bacillati</taxon>
        <taxon>Actinomycetota</taxon>
        <taxon>Actinomycetes</taxon>
        <taxon>Micrococcales</taxon>
        <taxon>Micrococcaceae</taxon>
        <taxon>Paeniglutamicibacter</taxon>
    </lineage>
</organism>
<evidence type="ECO:0000313" key="2">
    <source>
        <dbReference type="EMBL" id="MBP2373831.1"/>
    </source>
</evidence>
<sequence>MKQILLLGGTGWLGQTLSRQVLDRGHAVTALARGTKPFAPGVSAVIADRQAPDAYGQVAGRAWDLVIELTDRPRFAREAVRFLGTAARNWVLVSSCSAYALQSEPGADETAAILEPLPESEDGVSADFGRAKAACELVTIQSRQGKALVVRPGLIGGPGDPSGRSSYWPLRFADPREPVLVPWAPEGQAHVQVIDVRDLAAFIMEAGIAGEHGPINAVGRVHELGEALDLAQRAAQRVDLSRAAPVREATCVRYGVEHMGLDGVNPWAGPKSLPLVLPEGSGYAGFARRSGARATAAGLHRRSLGETFEDIVRHAGGSGTGMLPSGLSAAEETAVLGAVRKRGGASG</sequence>